<name>A0AAD7EB28_9AGAR</name>
<organism evidence="4 5">
    <name type="scientific">Mycena albidolilacea</name>
    <dbReference type="NCBI Taxonomy" id="1033008"/>
    <lineage>
        <taxon>Eukaryota</taxon>
        <taxon>Fungi</taxon>
        <taxon>Dikarya</taxon>
        <taxon>Basidiomycota</taxon>
        <taxon>Agaricomycotina</taxon>
        <taxon>Agaricomycetes</taxon>
        <taxon>Agaricomycetidae</taxon>
        <taxon>Agaricales</taxon>
        <taxon>Marasmiineae</taxon>
        <taxon>Mycenaceae</taxon>
        <taxon>Mycena</taxon>
    </lineage>
</organism>
<accession>A0AAD7EB28</accession>
<feature type="signal peptide" evidence="2">
    <location>
        <begin position="1"/>
        <end position="21"/>
    </location>
</feature>
<proteinExistence type="predicted"/>
<dbReference type="EMBL" id="JARIHO010000086">
    <property type="protein sequence ID" value="KAJ7307937.1"/>
    <property type="molecule type" value="Genomic_DNA"/>
</dbReference>
<feature type="chain" id="PRO_5042005869" description="DUF5648 domain-containing protein" evidence="2">
    <location>
        <begin position="22"/>
        <end position="267"/>
    </location>
</feature>
<feature type="region of interest" description="Disordered" evidence="1">
    <location>
        <begin position="171"/>
        <end position="194"/>
    </location>
</feature>
<feature type="domain" description="DUF5648" evidence="3">
    <location>
        <begin position="31"/>
        <end position="163"/>
    </location>
</feature>
<dbReference type="Proteomes" id="UP001218218">
    <property type="component" value="Unassembled WGS sequence"/>
</dbReference>
<sequence>MASFAYLCLALTVLAGKQARAACAGASQAAPLYRSWNPDISDHFYTTDKAEASATGYTPEGIRAFVFTAQVEGSVRLLRLWNDGPGDHFYTTNATEANNAVAGGYTLEDKTPMYVYPTQLCGSVPFYRLFSSGTGDHFYTIDAGERDGAEGSGWAFERVQGYLFPPAAGSADTSKSPVSSTSASASKLSLGPSTTTYPTASTPLIQNSASVLNTGLTSTPGLVLPAPTSALSQLDTSSSATPGSNAGTRLTPTPYLAALLLVFQRWL</sequence>
<keyword evidence="2" id="KW-0732">Signal</keyword>
<dbReference type="AlphaFoldDB" id="A0AAD7EB28"/>
<evidence type="ECO:0000256" key="1">
    <source>
        <dbReference type="SAM" id="MobiDB-lite"/>
    </source>
</evidence>
<reference evidence="4" key="1">
    <citation type="submission" date="2023-03" db="EMBL/GenBank/DDBJ databases">
        <title>Massive genome expansion in bonnet fungi (Mycena s.s.) driven by repeated elements and novel gene families across ecological guilds.</title>
        <authorList>
            <consortium name="Lawrence Berkeley National Laboratory"/>
            <person name="Harder C.B."/>
            <person name="Miyauchi S."/>
            <person name="Viragh M."/>
            <person name="Kuo A."/>
            <person name="Thoen E."/>
            <person name="Andreopoulos B."/>
            <person name="Lu D."/>
            <person name="Skrede I."/>
            <person name="Drula E."/>
            <person name="Henrissat B."/>
            <person name="Morin E."/>
            <person name="Kohler A."/>
            <person name="Barry K."/>
            <person name="LaButti K."/>
            <person name="Morin E."/>
            <person name="Salamov A."/>
            <person name="Lipzen A."/>
            <person name="Mereny Z."/>
            <person name="Hegedus B."/>
            <person name="Baldrian P."/>
            <person name="Stursova M."/>
            <person name="Weitz H."/>
            <person name="Taylor A."/>
            <person name="Grigoriev I.V."/>
            <person name="Nagy L.G."/>
            <person name="Martin F."/>
            <person name="Kauserud H."/>
        </authorList>
    </citation>
    <scope>NUCLEOTIDE SEQUENCE</scope>
    <source>
        <strain evidence="4">CBHHK002</strain>
    </source>
</reference>
<evidence type="ECO:0000313" key="4">
    <source>
        <dbReference type="EMBL" id="KAJ7307937.1"/>
    </source>
</evidence>
<evidence type="ECO:0000313" key="5">
    <source>
        <dbReference type="Proteomes" id="UP001218218"/>
    </source>
</evidence>
<comment type="caution">
    <text evidence="4">The sequence shown here is derived from an EMBL/GenBank/DDBJ whole genome shotgun (WGS) entry which is preliminary data.</text>
</comment>
<evidence type="ECO:0000256" key="2">
    <source>
        <dbReference type="SAM" id="SignalP"/>
    </source>
</evidence>
<protein>
    <recommendedName>
        <fullName evidence="3">DUF5648 domain-containing protein</fullName>
    </recommendedName>
</protein>
<dbReference type="InterPro" id="IPR043708">
    <property type="entry name" value="DUF5648"/>
</dbReference>
<keyword evidence="5" id="KW-1185">Reference proteome</keyword>
<dbReference type="Pfam" id="PF18885">
    <property type="entry name" value="DUF5648"/>
    <property type="match status" value="1"/>
</dbReference>
<evidence type="ECO:0000259" key="3">
    <source>
        <dbReference type="Pfam" id="PF18885"/>
    </source>
</evidence>
<gene>
    <name evidence="4" type="ORF">DFH08DRAFT_792746</name>
</gene>